<feature type="transmembrane region" description="Helical" evidence="2">
    <location>
        <begin position="170"/>
        <end position="198"/>
    </location>
</feature>
<organism evidence="3 4">
    <name type="scientific">Dyella soli</name>
    <dbReference type="NCBI Taxonomy" id="522319"/>
    <lineage>
        <taxon>Bacteria</taxon>
        <taxon>Pseudomonadati</taxon>
        <taxon>Pseudomonadota</taxon>
        <taxon>Gammaproteobacteria</taxon>
        <taxon>Lysobacterales</taxon>
        <taxon>Rhodanobacteraceae</taxon>
        <taxon>Dyella</taxon>
    </lineage>
</organism>
<dbReference type="SUPFAM" id="SSF160544">
    <property type="entry name" value="EscU C-terminal domain-like"/>
    <property type="match status" value="1"/>
</dbReference>
<accession>A0A4R0Z373</accession>
<evidence type="ECO:0000313" key="3">
    <source>
        <dbReference type="EMBL" id="TCI13676.1"/>
    </source>
</evidence>
<dbReference type="Gene3D" id="6.10.250.2080">
    <property type="match status" value="1"/>
</dbReference>
<keyword evidence="2" id="KW-0812">Transmembrane</keyword>
<comment type="similarity">
    <text evidence="1">Belongs to the type III secretion exporter family.</text>
</comment>
<dbReference type="GO" id="GO:0005886">
    <property type="term" value="C:plasma membrane"/>
    <property type="evidence" value="ECO:0007669"/>
    <property type="project" value="TreeGrafter"/>
</dbReference>
<dbReference type="RefSeq" id="WP_131149542.1">
    <property type="nucleotide sequence ID" value="NZ_SJTG01000001.1"/>
</dbReference>
<proteinExistence type="inferred from homology"/>
<evidence type="ECO:0000313" key="4">
    <source>
        <dbReference type="Proteomes" id="UP000291822"/>
    </source>
</evidence>
<keyword evidence="2" id="KW-1133">Transmembrane helix</keyword>
<comment type="caution">
    <text evidence="3">The sequence shown here is derived from an EMBL/GenBank/DDBJ whole genome shotgun (WGS) entry which is preliminary data.</text>
</comment>
<dbReference type="PANTHER" id="PTHR30531">
    <property type="entry name" value="FLAGELLAR BIOSYNTHETIC PROTEIN FLHB"/>
    <property type="match status" value="1"/>
</dbReference>
<protein>
    <recommendedName>
        <fullName evidence="5">EscU/YscU/HrcU family type III secretion system export apparatus switch protein</fullName>
    </recommendedName>
</protein>
<dbReference type="AlphaFoldDB" id="A0A4R0Z373"/>
<dbReference type="Gene3D" id="3.40.1690.10">
    <property type="entry name" value="secretion proteins EscU"/>
    <property type="match status" value="1"/>
</dbReference>
<feature type="transmembrane region" description="Helical" evidence="2">
    <location>
        <begin position="132"/>
        <end position="150"/>
    </location>
</feature>
<dbReference type="PANTHER" id="PTHR30531:SF14">
    <property type="entry name" value="SURFACE PRESENTATION OF ANTIGENS PROTEIN SPAS"/>
    <property type="match status" value="1"/>
</dbReference>
<name>A0A4R0Z373_9GAMM</name>
<evidence type="ECO:0008006" key="5">
    <source>
        <dbReference type="Google" id="ProtNLM"/>
    </source>
</evidence>
<dbReference type="InterPro" id="IPR006135">
    <property type="entry name" value="T3SS_substrate_exporter"/>
</dbReference>
<evidence type="ECO:0000256" key="2">
    <source>
        <dbReference type="SAM" id="Phobius"/>
    </source>
</evidence>
<sequence length="342" mass="38506">MKTEKPTPRRLLKEARKGRVHHSRDLAAWTSMFVGALSITLFTDIEPIGRIYAWLVDRQFNVAIDEFLVMCAMAGARAIGPPWLACTVATTWLSLIESRGILATERTTLDLSKLNPVQGAKRLVSMQVLKDLLRSVLYLVLFIAVASWLMRDTLRNVLSLRHTASLGEGWLGVSAGAALVTLMVVLPVAILAGVIDYVMFIRSMRMDKHEIRKEHEENDGKPEIKQRRREMAAELSAQIKSDVRGSSAVLANPTHIAVGIWLNRELAEIPFVSVRERGDKARAVIAYAEEVGVPVIRDVRLARRLYASSRRYQFVPLEELEPVLRLLRWLEDVERAGAERIP</sequence>
<reference evidence="3 4" key="1">
    <citation type="submission" date="2019-02" db="EMBL/GenBank/DDBJ databases">
        <title>Dyella amyloliquefaciens sp. nov., isolated from forest soil.</title>
        <authorList>
            <person name="Gao Z.-H."/>
            <person name="Qiu L.-H."/>
        </authorList>
    </citation>
    <scope>NUCLEOTIDE SEQUENCE [LARGE SCALE GENOMIC DNA]</scope>
    <source>
        <strain evidence="3 4">KACC 12747</strain>
    </source>
</reference>
<keyword evidence="4" id="KW-1185">Reference proteome</keyword>
<dbReference type="Proteomes" id="UP000291822">
    <property type="component" value="Unassembled WGS sequence"/>
</dbReference>
<gene>
    <name evidence="3" type="ORF">EZM97_10580</name>
</gene>
<keyword evidence="2" id="KW-0472">Membrane</keyword>
<dbReference type="PRINTS" id="PR00950">
    <property type="entry name" value="TYPE3IMSPROT"/>
</dbReference>
<dbReference type="Pfam" id="PF01312">
    <property type="entry name" value="Bac_export_2"/>
    <property type="match status" value="1"/>
</dbReference>
<dbReference type="InterPro" id="IPR029025">
    <property type="entry name" value="T3SS_substrate_exporter_C"/>
</dbReference>
<dbReference type="EMBL" id="SJTG01000001">
    <property type="protein sequence ID" value="TCI13676.1"/>
    <property type="molecule type" value="Genomic_DNA"/>
</dbReference>
<dbReference type="GO" id="GO:0009306">
    <property type="term" value="P:protein secretion"/>
    <property type="evidence" value="ECO:0007669"/>
    <property type="project" value="InterPro"/>
</dbReference>
<evidence type="ECO:0000256" key="1">
    <source>
        <dbReference type="ARBA" id="ARBA00010690"/>
    </source>
</evidence>